<evidence type="ECO:0000256" key="2">
    <source>
        <dbReference type="ARBA" id="ARBA00022722"/>
    </source>
</evidence>
<keyword evidence="5" id="KW-0539">Nucleus</keyword>
<dbReference type="PANTHER" id="PTHR11081:SF8">
    <property type="entry name" value="EXONUCLEASE 1"/>
    <property type="match status" value="1"/>
</dbReference>
<dbReference type="PANTHER" id="PTHR11081">
    <property type="entry name" value="FLAP ENDONUCLEASE FAMILY MEMBER"/>
    <property type="match status" value="1"/>
</dbReference>
<gene>
    <name evidence="7" type="ORF">GSBLH_T00002553001</name>
</gene>
<keyword evidence="5" id="KW-0269">Exonuclease</keyword>
<keyword evidence="1" id="KW-0597">Phosphoprotein</keyword>
<keyword evidence="5" id="KW-0228">DNA excision</keyword>
<dbReference type="GO" id="GO:0005634">
    <property type="term" value="C:nucleus"/>
    <property type="evidence" value="ECO:0007669"/>
    <property type="project" value="UniProtKB-SubCell"/>
</dbReference>
<dbReference type="OrthoDB" id="26491at2759"/>
<keyword evidence="5" id="KW-0267">Excision nuclease</keyword>
<name>D8M3F6_BLAHO</name>
<dbReference type="GO" id="GO:0046872">
    <property type="term" value="F:metal ion binding"/>
    <property type="evidence" value="ECO:0007669"/>
    <property type="project" value="UniProtKB-UniRule"/>
</dbReference>
<dbReference type="InterPro" id="IPR006085">
    <property type="entry name" value="XPG_DNA_repair_N"/>
</dbReference>
<reference evidence="7" key="1">
    <citation type="submission" date="2010-02" db="EMBL/GenBank/DDBJ databases">
        <title>Sequencing and annotation of the Blastocystis hominis genome.</title>
        <authorList>
            <person name="Wincker P."/>
        </authorList>
    </citation>
    <scope>NUCLEOTIDE SEQUENCE</scope>
    <source>
        <strain evidence="7">Singapore isolate B</strain>
    </source>
</reference>
<keyword evidence="5" id="KW-0227">DNA damage</keyword>
<dbReference type="InterPro" id="IPR036279">
    <property type="entry name" value="5-3_exonuclease_C_sf"/>
</dbReference>
<feature type="domain" description="XPG-I" evidence="6">
    <location>
        <begin position="77"/>
        <end position="154"/>
    </location>
</feature>
<comment type="function">
    <text evidence="5">5'-&gt;3' double-stranded DNA exonuclease which may also possess a cryptic 3'-&gt;5' double-stranded DNA exonuclease activity. Functions in DNA mismatch repair.</text>
</comment>
<dbReference type="Gene3D" id="1.10.150.20">
    <property type="entry name" value="5' to 3' exonuclease, C-terminal subdomain"/>
    <property type="match status" value="1"/>
</dbReference>
<keyword evidence="2 5" id="KW-0540">Nuclease</keyword>
<dbReference type="SUPFAM" id="SSF88723">
    <property type="entry name" value="PIN domain-like"/>
    <property type="match status" value="1"/>
</dbReference>
<keyword evidence="4" id="KW-0496">Mitochondrion</keyword>
<evidence type="ECO:0000259" key="6">
    <source>
        <dbReference type="SMART" id="SM00484"/>
    </source>
</evidence>
<dbReference type="EC" id="3.1.-.-" evidence="5"/>
<evidence type="ECO:0000256" key="3">
    <source>
        <dbReference type="ARBA" id="ARBA00022801"/>
    </source>
</evidence>
<dbReference type="SUPFAM" id="SSF47807">
    <property type="entry name" value="5' to 3' exonuclease, C-terminal subdomain"/>
    <property type="match status" value="1"/>
</dbReference>
<keyword evidence="3 5" id="KW-0378">Hydrolase</keyword>
<dbReference type="InterPro" id="IPR029060">
    <property type="entry name" value="PIN-like_dom_sf"/>
</dbReference>
<dbReference type="AlphaFoldDB" id="D8M3F6"/>
<keyword evidence="5" id="KW-0234">DNA repair</keyword>
<proteinExistence type="inferred from homology"/>
<evidence type="ECO:0000256" key="5">
    <source>
        <dbReference type="RuleBase" id="RU910737"/>
    </source>
</evidence>
<comment type="subcellular location">
    <subcellularLocation>
        <location evidence="5">Nucleus</location>
    </subcellularLocation>
</comment>
<evidence type="ECO:0000313" key="7">
    <source>
        <dbReference type="EMBL" id="CBK22429.2"/>
    </source>
</evidence>
<evidence type="ECO:0000256" key="1">
    <source>
        <dbReference type="ARBA" id="ARBA00022553"/>
    </source>
</evidence>
<dbReference type="InterPro" id="IPR006086">
    <property type="entry name" value="XPG-I_dom"/>
</dbReference>
<dbReference type="GO" id="GO:0035312">
    <property type="term" value="F:5'-3' DNA exonuclease activity"/>
    <property type="evidence" value="ECO:0007669"/>
    <property type="project" value="UniProtKB-UniRule"/>
</dbReference>
<organism evidence="7">
    <name type="scientific">Blastocystis hominis</name>
    <dbReference type="NCBI Taxonomy" id="12968"/>
    <lineage>
        <taxon>Eukaryota</taxon>
        <taxon>Sar</taxon>
        <taxon>Stramenopiles</taxon>
        <taxon>Bigyra</taxon>
        <taxon>Opalozoa</taxon>
        <taxon>Opalinata</taxon>
        <taxon>Blastocystidae</taxon>
        <taxon>Blastocystis</taxon>
    </lineage>
</organism>
<evidence type="ECO:0000313" key="8">
    <source>
        <dbReference type="Proteomes" id="UP000008312"/>
    </source>
</evidence>
<accession>D8M3F6</accession>
<keyword evidence="5" id="KW-0238">DNA-binding</keyword>
<dbReference type="InParanoid" id="D8M3F6"/>
<comment type="similarity">
    <text evidence="5">Belongs to the XPG/RAD2 endonuclease family. EXO1 subfamily.</text>
</comment>
<dbReference type="Pfam" id="PF00867">
    <property type="entry name" value="XPG_I"/>
    <property type="match status" value="1"/>
</dbReference>
<dbReference type="Proteomes" id="UP000008312">
    <property type="component" value="Unassembled WGS sequence"/>
</dbReference>
<dbReference type="GeneID" id="24919710"/>
<keyword evidence="5" id="KW-0460">Magnesium</keyword>
<evidence type="ECO:0000256" key="4">
    <source>
        <dbReference type="ARBA" id="ARBA00023128"/>
    </source>
</evidence>
<dbReference type="Pfam" id="PF00752">
    <property type="entry name" value="XPG_N"/>
    <property type="match status" value="1"/>
</dbReference>
<dbReference type="GO" id="GO:0017108">
    <property type="term" value="F:5'-flap endonuclease activity"/>
    <property type="evidence" value="ECO:0007669"/>
    <property type="project" value="TreeGrafter"/>
</dbReference>
<dbReference type="EMBL" id="FN668650">
    <property type="protein sequence ID" value="CBK22429.2"/>
    <property type="molecule type" value="Genomic_DNA"/>
</dbReference>
<sequence>MIKLLRRFSIQPIFVFDGAKFPAKRHTDEQRALIRQTKLKEGKELASQGDIKKATGIFTQTISISKAMMEEVLHLCIRLQIPYIISPYESDAELAFLSRTGIVDAVMSDDSDSLCFRCPCVLYKLTDTGICKEVCLEKLLHSDEFTSFPWTCDLFEFLCILSGCDYLDNLPYIRLKTAKKYIQLCGSEENVFPYVAKLPVHQYSSNYQSNLNRTRLSFRHQIVFDPIAKCRRFLTPFGDMKTNLSPSEMEEACGKLEGKWDAKDLARGFESEAWGEGILDRSTDVSYLDAFFGDLKRVEVWKECRIEIEMENKGEKEKEKERKTMKREIEMETGNAGIDKRRKVEKGELSCVSDEDLQFMDDAFWKEVEQIEQSVWDCLLMEQTEKECD</sequence>
<dbReference type="RefSeq" id="XP_012896477.1">
    <property type="nucleotide sequence ID" value="XM_013041023.1"/>
</dbReference>
<comment type="cofactor">
    <cofactor evidence="5">
        <name>Mg(2+)</name>
        <dbReference type="ChEBI" id="CHEBI:18420"/>
    </cofactor>
    <text evidence="5">Binds 2 magnesium ions per subunit. They probably participate in the reaction catalyzed by the enzyme. May bind an additional third magnesium ion after substrate binding.</text>
</comment>
<dbReference type="InterPro" id="IPR006084">
    <property type="entry name" value="XPG/Rad2"/>
</dbReference>
<dbReference type="GO" id="GO:0006281">
    <property type="term" value="P:DNA repair"/>
    <property type="evidence" value="ECO:0007669"/>
    <property type="project" value="UniProtKB-UniRule"/>
</dbReference>
<dbReference type="SMART" id="SM00484">
    <property type="entry name" value="XPGI"/>
    <property type="match status" value="1"/>
</dbReference>
<protein>
    <recommendedName>
        <fullName evidence="5">Exonuclease 1</fullName>
        <ecNumber evidence="5">3.1.-.-</ecNumber>
    </recommendedName>
</protein>
<dbReference type="PRINTS" id="PR00853">
    <property type="entry name" value="XPGRADSUPER"/>
</dbReference>
<keyword evidence="8" id="KW-1185">Reference proteome</keyword>
<keyword evidence="5" id="KW-0479">Metal-binding</keyword>
<dbReference type="Gene3D" id="3.40.50.1010">
    <property type="entry name" value="5'-nuclease"/>
    <property type="match status" value="1"/>
</dbReference>
<dbReference type="GO" id="GO:0003677">
    <property type="term" value="F:DNA binding"/>
    <property type="evidence" value="ECO:0007669"/>
    <property type="project" value="UniProtKB-UniRule"/>
</dbReference>